<accession>A0A4D9CVZ7</accession>
<protein>
    <submittedName>
        <fullName evidence="1">Uncharacterized protein</fullName>
    </submittedName>
</protein>
<dbReference type="AlphaFoldDB" id="A0A4D9CVZ7"/>
<name>A0A4D9CVZ7_9STRA</name>
<dbReference type="EMBL" id="SDOX01000038">
    <property type="protein sequence ID" value="TFJ83402.1"/>
    <property type="molecule type" value="Genomic_DNA"/>
</dbReference>
<keyword evidence="2" id="KW-1185">Reference proteome</keyword>
<organism evidence="1 2">
    <name type="scientific">Nannochloropsis salina CCMP1776</name>
    <dbReference type="NCBI Taxonomy" id="1027361"/>
    <lineage>
        <taxon>Eukaryota</taxon>
        <taxon>Sar</taxon>
        <taxon>Stramenopiles</taxon>
        <taxon>Ochrophyta</taxon>
        <taxon>Eustigmatophyceae</taxon>
        <taxon>Eustigmatales</taxon>
        <taxon>Monodopsidaceae</taxon>
        <taxon>Microchloropsis</taxon>
        <taxon>Microchloropsis salina</taxon>
    </lineage>
</organism>
<evidence type="ECO:0000313" key="2">
    <source>
        <dbReference type="Proteomes" id="UP000355283"/>
    </source>
</evidence>
<sequence>MGDLNNKLCEIYRALALGTAEFETEPPLTIVQALLPEEVNDPNAPYHFQVDPRLDAAQEVKRVLAQNPVRRGGREDERAGGRGDNCLSPASLIINAHHHIVLILPPSLPTSLPTSSLPPGTVR</sequence>
<dbReference type="Proteomes" id="UP000355283">
    <property type="component" value="Unassembled WGS sequence"/>
</dbReference>
<comment type="caution">
    <text evidence="1">The sequence shown here is derived from an EMBL/GenBank/DDBJ whole genome shotgun (WGS) entry which is preliminary data.</text>
</comment>
<evidence type="ECO:0000313" key="1">
    <source>
        <dbReference type="EMBL" id="TFJ83402.1"/>
    </source>
</evidence>
<gene>
    <name evidence="1" type="ORF">NSK_005307</name>
</gene>
<proteinExistence type="predicted"/>
<reference evidence="1 2" key="1">
    <citation type="submission" date="2019-01" db="EMBL/GenBank/DDBJ databases">
        <title>Nuclear Genome Assembly of the Microalgal Biofuel strain Nannochloropsis salina CCMP1776.</title>
        <authorList>
            <person name="Hovde B."/>
        </authorList>
    </citation>
    <scope>NUCLEOTIDE SEQUENCE [LARGE SCALE GENOMIC DNA]</scope>
    <source>
        <strain evidence="1 2">CCMP1776</strain>
    </source>
</reference>